<dbReference type="EMBL" id="JANBPG010000247">
    <property type="protein sequence ID" value="KAJ1898329.1"/>
    <property type="molecule type" value="Genomic_DNA"/>
</dbReference>
<comment type="caution">
    <text evidence="1">The sequence shown here is derived from an EMBL/GenBank/DDBJ whole genome shotgun (WGS) entry which is preliminary data.</text>
</comment>
<accession>A0ACC1IPF5</accession>
<keyword evidence="1" id="KW-0560">Oxidoreductase</keyword>
<evidence type="ECO:0000313" key="1">
    <source>
        <dbReference type="EMBL" id="KAJ1898329.1"/>
    </source>
</evidence>
<organism evidence="1 2">
    <name type="scientific">Kickxella alabastrina</name>
    <dbReference type="NCBI Taxonomy" id="61397"/>
    <lineage>
        <taxon>Eukaryota</taxon>
        <taxon>Fungi</taxon>
        <taxon>Fungi incertae sedis</taxon>
        <taxon>Zoopagomycota</taxon>
        <taxon>Kickxellomycotina</taxon>
        <taxon>Kickxellomycetes</taxon>
        <taxon>Kickxellales</taxon>
        <taxon>Kickxellaceae</taxon>
        <taxon>Kickxella</taxon>
    </lineage>
</organism>
<sequence>MAQLPVMTPAPSVANMTDLNERLSRWQERLRSPTELQLPTDYPRPIPLKVVEAVETFALSTQSSLSLLQLALYLQQQQPESNDDDHTASPFTVLLAAFAVLMHRYTAEEDIVVSSSSESSNPLVLRLEVKATDSFLDVLRMAQRVSREAAVDEVPFGALMAAVAAAASAAAASGAEADANAVPALFRVRFFNQSDASDNTLRLTTTLATDFTVLVRQRSTASLRQLYPTIELQIAYNQVLFTAQRIAHMVAQLEVVLAAASTTLALEQAGHALASEYQVGNMSIAAPLDLAAVPNPREELKWGEFPGSITEIFARNAQEHPERRFVVENVLRDDAEHSGKQLLVERSFSYAQIFRAARILSRTLRRGGVQREDVVIVYAHRGADLVVAILGVLMAGATYSVVDPAYPPARQNVYLSVAQPRGLVVLSHAGQLPDEVREYVAAELDVVCTVPALALQDDGTLELGIEQDEFDESEENDVIAVGPDSVGTLSFTSGSTGIPKGVRGRHYSLTHFYPWMGGKFGLGSGDRFTMLSGIAHDPIQRDVFTPVFFGAELHIPTAEDIGIPGQLAQWMGAHNITVTHLTPAMGQLLSANATASIPSLCNAFFVGDLLTKRDCHRMQSLATNCRIINMYGTTETQRAVSYCQVPPFAQSPSFLTSAKDVIPAGRGMYDVQLLVVNRHGNGAMCAIGEVGEIYVRSGGLAEGYLRLPEATAEKFVPNWFAPAPAAPTETIEFYKGPRDRMYRTGDLGRYRPDGDVECIGRIDDQVKIRGFRIELGEINNMLSQHPRIRANVTMVRRDKYEEMTLVAYIVPSEEEQRRTDDPGRRSLIAAIREYLKQKLPSYAVPSAFVPLKKLPLTPNGKVDKAALPFPDTPMFAREGSSAETALAAERAELDGMSPTERALALIWIDLLELPATTPVDLDANFFDIGGHSILATRMVFRVRNDFAIDAPLGLVFKAPVLRTMAAAIDSLQGDLQLDDSQPQAEEATATTDYAADLDVLLPQMPRIGAAYVAYPPVLVEQDGAPTFFLTGATGFLGAFVLAELLSRHPRSTVLCLTRAATEEAAMQRVRAAAEANLVWQDSWATRVRAIVGDLAKPHLGLSDSDWAECIESADAIVHNGALVHWVYPYEKLRAPNVLSTLEVLRMASEHHVKPVTFVSSTSALDTDHYVEVGEALPLGVRESDDLEGSRTGLGSGYGQSKWVSEKLLMHARKDGFPVTIVRPGYVLGHSQTGATNTDDFIWRLAKGCLELGQSPVMHNAVNLCPVDYVASVVVEAISQPRALDHVVYHVFNREHFRFQNLFDLMRAYGYRVEDVAYMQWRSHLMEYTLANNDSALYPLLHYVLDDLPTSTKSPDLDDTHTQGLLEGTGVACPKMQSLVGLYLAYLVKAGFLESPVAASAELQLPELNIELRGLISRSNHN</sequence>
<dbReference type="EC" id="1.2.1.95" evidence="1"/>
<dbReference type="Proteomes" id="UP001150581">
    <property type="component" value="Unassembled WGS sequence"/>
</dbReference>
<protein>
    <submittedName>
        <fullName evidence="1">Large subunit of alpha-aminoadipate reductase</fullName>
        <ecNumber evidence="1">1.2.1.95</ecNumber>
    </submittedName>
</protein>
<keyword evidence="2" id="KW-1185">Reference proteome</keyword>
<reference evidence="1" key="1">
    <citation type="submission" date="2022-07" db="EMBL/GenBank/DDBJ databases">
        <title>Phylogenomic reconstructions and comparative analyses of Kickxellomycotina fungi.</title>
        <authorList>
            <person name="Reynolds N.K."/>
            <person name="Stajich J.E."/>
            <person name="Barry K."/>
            <person name="Grigoriev I.V."/>
            <person name="Crous P."/>
            <person name="Smith M.E."/>
        </authorList>
    </citation>
    <scope>NUCLEOTIDE SEQUENCE</scope>
    <source>
        <strain evidence="1">Benny 63K</strain>
    </source>
</reference>
<name>A0ACC1IPF5_9FUNG</name>
<evidence type="ECO:0000313" key="2">
    <source>
        <dbReference type="Proteomes" id="UP001150581"/>
    </source>
</evidence>
<gene>
    <name evidence="1" type="primary">LYS2_1</name>
    <name evidence="1" type="ORF">LPJ66_002819</name>
</gene>
<proteinExistence type="predicted"/>